<dbReference type="EMBL" id="MDHH01000001">
    <property type="protein sequence ID" value="OUE04671.1"/>
    <property type="molecule type" value="Genomic_DNA"/>
</dbReference>
<name>A0A251XMK5_CLAMM</name>
<feature type="compositionally biased region" description="Basic and acidic residues" evidence="1">
    <location>
        <begin position="31"/>
        <end position="40"/>
    </location>
</feature>
<organism evidence="2 3">
    <name type="scientific">Clavibacter michiganensis subsp. michiganensis</name>
    <dbReference type="NCBI Taxonomy" id="33013"/>
    <lineage>
        <taxon>Bacteria</taxon>
        <taxon>Bacillati</taxon>
        <taxon>Actinomycetota</taxon>
        <taxon>Actinomycetes</taxon>
        <taxon>Micrococcales</taxon>
        <taxon>Microbacteriaceae</taxon>
        <taxon>Clavibacter</taxon>
    </lineage>
</organism>
<evidence type="ECO:0000256" key="1">
    <source>
        <dbReference type="SAM" id="MobiDB-lite"/>
    </source>
</evidence>
<feature type="compositionally biased region" description="Basic and acidic residues" evidence="1">
    <location>
        <begin position="1"/>
        <end position="12"/>
    </location>
</feature>
<evidence type="ECO:0000313" key="3">
    <source>
        <dbReference type="Proteomes" id="UP000195062"/>
    </source>
</evidence>
<proteinExistence type="predicted"/>
<feature type="compositionally biased region" description="Low complexity" evidence="1">
    <location>
        <begin position="232"/>
        <end position="242"/>
    </location>
</feature>
<dbReference type="AlphaFoldDB" id="A0A251XMK5"/>
<feature type="region of interest" description="Disordered" evidence="1">
    <location>
        <begin position="1"/>
        <end position="242"/>
    </location>
</feature>
<reference evidence="2 3" key="1">
    <citation type="submission" date="2016-08" db="EMBL/GenBank/DDBJ databases">
        <title>Genome sequence of Clavibacter michiganensis subsp. michiganensis strain CASJ007.</title>
        <authorList>
            <person name="Thapa S.P."/>
            <person name="Coaker G."/>
        </authorList>
    </citation>
    <scope>NUCLEOTIDE SEQUENCE [LARGE SCALE GENOMIC DNA]</scope>
    <source>
        <strain evidence="2">CASJ007</strain>
    </source>
</reference>
<comment type="caution">
    <text evidence="2">The sequence shown here is derived from an EMBL/GenBank/DDBJ whole genome shotgun (WGS) entry which is preliminary data.</text>
</comment>
<feature type="compositionally biased region" description="Basic and acidic residues" evidence="1">
    <location>
        <begin position="117"/>
        <end position="134"/>
    </location>
</feature>
<feature type="compositionally biased region" description="Low complexity" evidence="1">
    <location>
        <begin position="85"/>
        <end position="103"/>
    </location>
</feature>
<protein>
    <submittedName>
        <fullName evidence="2">Uncharacterized protein</fullName>
    </submittedName>
</protein>
<sequence>MHDLSSKERTGDVESSSAQRIPPMPPCEWIPEERPPRPPAERGSSSDPSANRPERTRQQQEPGARRTRGRAGLLSSVRPAGPRWATGPAMSARAARASGARRTPATREDGITAPGGHHADDRLHEHGHTADERRRPGRAPRPVHPQQRADRPHRPAAAPRRQVHAGARGPARRRGVGVRDHRGRCAPHRRAAAARRGDPRTPVPRLVDGLPHGRRRDPPPAPRLRRLPRPPASAAARPDAPSRARWLLEWFRTHPA</sequence>
<feature type="compositionally biased region" description="Low complexity" evidence="1">
    <location>
        <begin position="155"/>
        <end position="169"/>
    </location>
</feature>
<keyword evidence="3" id="KW-1185">Reference proteome</keyword>
<gene>
    <name evidence="2" type="ORF">CMMCAS07_06970</name>
</gene>
<evidence type="ECO:0000313" key="2">
    <source>
        <dbReference type="EMBL" id="OUE04671.1"/>
    </source>
</evidence>
<feature type="compositionally biased region" description="Basic residues" evidence="1">
    <location>
        <begin position="170"/>
        <end position="193"/>
    </location>
</feature>
<dbReference type="Proteomes" id="UP000195062">
    <property type="component" value="Unassembled WGS sequence"/>
</dbReference>
<accession>A0A251XMK5</accession>